<dbReference type="InterPro" id="IPR050194">
    <property type="entry name" value="Glycosyltransferase_grp1"/>
</dbReference>
<keyword evidence="1" id="KW-0808">Transferase</keyword>
<dbReference type="AlphaFoldDB" id="A0A7Y2H2G9"/>
<protein>
    <submittedName>
        <fullName evidence="1">Glycosyltransferase</fullName>
    </submittedName>
</protein>
<dbReference type="Proteomes" id="UP000547674">
    <property type="component" value="Unassembled WGS sequence"/>
</dbReference>
<accession>A0A7Y2H2G9</accession>
<sequence>MNEPQSSNRRVLIVAYYFPPSGGPGVQRVLKFVKYLPEFGWEPAVLTVQDADYPARDESLLKEIPKGVPVVRTKIPEPYTIYRALTGKAKGSAVDVNVNSKPGEKRALTERIAEWVRGSFFVPDARVGWLMTGVGAGARLAKEFGADLVYSSSPPYTCALLGRKIGRRAGIPWVPEFRDPWSGFLSAPDRPFLSERLEHRMERGVYRDAPRIAIAWRGIAKDLQAKYPEEDVSKFALIENGFDPADLDHAGATANKKFTIVYTGSMYGVRNPDTFLKAVAQLRTEQKIDPESVCLRFVGRFGDEVHAMFARPEVADMVEVVPYLPHSESIAQAKGAHALLLVVDDYRGAEGIVPGKVFEYIGCERPVLALAPEGAVAEIVRRTHAGEVLGQHDIKGTAEAVHRLFEEWKNTGTTAFPGEANEVKALSRRERTRALASLFHEVVEKHGKKTTS</sequence>
<proteinExistence type="predicted"/>
<name>A0A7Y2H2G9_UNCEI</name>
<dbReference type="Pfam" id="PF13692">
    <property type="entry name" value="Glyco_trans_1_4"/>
    <property type="match status" value="1"/>
</dbReference>
<gene>
    <name evidence="1" type="ORF">HKN21_09565</name>
</gene>
<dbReference type="EMBL" id="JABDJR010000379">
    <property type="protein sequence ID" value="NNF06996.1"/>
    <property type="molecule type" value="Genomic_DNA"/>
</dbReference>
<dbReference type="SUPFAM" id="SSF53756">
    <property type="entry name" value="UDP-Glycosyltransferase/glycogen phosphorylase"/>
    <property type="match status" value="1"/>
</dbReference>
<dbReference type="PANTHER" id="PTHR45947:SF3">
    <property type="entry name" value="SULFOQUINOVOSYL TRANSFERASE SQD2"/>
    <property type="match status" value="1"/>
</dbReference>
<evidence type="ECO:0000313" key="2">
    <source>
        <dbReference type="Proteomes" id="UP000547674"/>
    </source>
</evidence>
<dbReference type="PANTHER" id="PTHR45947">
    <property type="entry name" value="SULFOQUINOVOSYL TRANSFERASE SQD2"/>
    <property type="match status" value="1"/>
</dbReference>
<evidence type="ECO:0000313" key="1">
    <source>
        <dbReference type="EMBL" id="NNF06996.1"/>
    </source>
</evidence>
<comment type="caution">
    <text evidence="1">The sequence shown here is derived from an EMBL/GenBank/DDBJ whole genome shotgun (WGS) entry which is preliminary data.</text>
</comment>
<organism evidence="1 2">
    <name type="scientific">Eiseniibacteriota bacterium</name>
    <dbReference type="NCBI Taxonomy" id="2212470"/>
    <lineage>
        <taxon>Bacteria</taxon>
        <taxon>Candidatus Eiseniibacteriota</taxon>
    </lineage>
</organism>
<dbReference type="Gene3D" id="3.40.50.2000">
    <property type="entry name" value="Glycogen Phosphorylase B"/>
    <property type="match status" value="2"/>
</dbReference>
<dbReference type="GO" id="GO:0016758">
    <property type="term" value="F:hexosyltransferase activity"/>
    <property type="evidence" value="ECO:0007669"/>
    <property type="project" value="TreeGrafter"/>
</dbReference>
<reference evidence="1 2" key="1">
    <citation type="submission" date="2020-03" db="EMBL/GenBank/DDBJ databases">
        <title>Metabolic flexibility allows generalist bacteria to become dominant in a frequently disturbed ecosystem.</title>
        <authorList>
            <person name="Chen Y.-J."/>
            <person name="Leung P.M."/>
            <person name="Bay S.K."/>
            <person name="Hugenholtz P."/>
            <person name="Kessler A.J."/>
            <person name="Shelley G."/>
            <person name="Waite D.W."/>
            <person name="Cook P.L."/>
            <person name="Greening C."/>
        </authorList>
    </citation>
    <scope>NUCLEOTIDE SEQUENCE [LARGE SCALE GENOMIC DNA]</scope>
    <source>
        <strain evidence="1">SS_bin_28</strain>
    </source>
</reference>